<dbReference type="PANTHER" id="PTHR43591:SF110">
    <property type="entry name" value="RHODANESE DOMAIN-CONTAINING PROTEIN"/>
    <property type="match status" value="1"/>
</dbReference>
<dbReference type="Gene3D" id="3.40.50.150">
    <property type="entry name" value="Vaccinia Virus protein VP39"/>
    <property type="match status" value="1"/>
</dbReference>
<keyword evidence="2" id="KW-0489">Methyltransferase</keyword>
<evidence type="ECO:0000313" key="2">
    <source>
        <dbReference type="EMBL" id="MFB9775066.1"/>
    </source>
</evidence>
<dbReference type="Proteomes" id="UP001589707">
    <property type="component" value="Unassembled WGS sequence"/>
</dbReference>
<dbReference type="EMBL" id="JBHMAU010000017">
    <property type="protein sequence ID" value="MFB9775066.1"/>
    <property type="molecule type" value="Genomic_DNA"/>
</dbReference>
<evidence type="ECO:0000259" key="1">
    <source>
        <dbReference type="Pfam" id="PF08241"/>
    </source>
</evidence>
<reference evidence="2 3" key="1">
    <citation type="submission" date="2024-09" db="EMBL/GenBank/DDBJ databases">
        <authorList>
            <person name="Sun Q."/>
            <person name="Mori K."/>
        </authorList>
    </citation>
    <scope>NUCLEOTIDE SEQUENCE [LARGE SCALE GENOMIC DNA]</scope>
    <source>
        <strain evidence="2 3">JCM 11683</strain>
    </source>
</reference>
<dbReference type="PANTHER" id="PTHR43591">
    <property type="entry name" value="METHYLTRANSFERASE"/>
    <property type="match status" value="1"/>
</dbReference>
<dbReference type="RefSeq" id="WP_376837869.1">
    <property type="nucleotide sequence ID" value="NZ_JBHMAU010000017.1"/>
</dbReference>
<accession>A0ABV5WZ06</accession>
<gene>
    <name evidence="2" type="ORF">ACFFN1_01305</name>
</gene>
<organism evidence="2 3">
    <name type="scientific">Brevibacterium otitidis</name>
    <dbReference type="NCBI Taxonomy" id="53364"/>
    <lineage>
        <taxon>Bacteria</taxon>
        <taxon>Bacillati</taxon>
        <taxon>Actinomycetota</taxon>
        <taxon>Actinomycetes</taxon>
        <taxon>Micrococcales</taxon>
        <taxon>Brevibacteriaceae</taxon>
        <taxon>Brevibacterium</taxon>
    </lineage>
</organism>
<dbReference type="InterPro" id="IPR029063">
    <property type="entry name" value="SAM-dependent_MTases_sf"/>
</dbReference>
<keyword evidence="3" id="KW-1185">Reference proteome</keyword>
<feature type="domain" description="Methyltransferase type 11" evidence="1">
    <location>
        <begin position="45"/>
        <end position="143"/>
    </location>
</feature>
<dbReference type="InterPro" id="IPR013216">
    <property type="entry name" value="Methyltransf_11"/>
</dbReference>
<sequence length="247" mass="26975">MTTSWRKPSVSAGFDAYDDYVEHRLAYLPLTRDLENLYGGDAVVLDYGCGSGKVSRRLLDTRAAGRVVGVDISANMVRLAQSQTPQDAARFHTIDSGHVPYPDHTFDAVVCCFVFINVSAREDLRRIADELARVLKPSGSLFIVDSNPAATGIQFPTFRSGEPGRDYQDGDERKVSLQVPGVGVLELVDRHWSISTYESVLASAGFTIREITTRGADTVKDVGAQEPVDQPPFIQIRAQVNGADAVE</sequence>
<dbReference type="GO" id="GO:0008168">
    <property type="term" value="F:methyltransferase activity"/>
    <property type="evidence" value="ECO:0007669"/>
    <property type="project" value="UniProtKB-KW"/>
</dbReference>
<dbReference type="CDD" id="cd02440">
    <property type="entry name" value="AdoMet_MTases"/>
    <property type="match status" value="1"/>
</dbReference>
<dbReference type="SUPFAM" id="SSF53335">
    <property type="entry name" value="S-adenosyl-L-methionine-dependent methyltransferases"/>
    <property type="match status" value="1"/>
</dbReference>
<keyword evidence="2" id="KW-0808">Transferase</keyword>
<comment type="caution">
    <text evidence="2">The sequence shown here is derived from an EMBL/GenBank/DDBJ whole genome shotgun (WGS) entry which is preliminary data.</text>
</comment>
<evidence type="ECO:0000313" key="3">
    <source>
        <dbReference type="Proteomes" id="UP001589707"/>
    </source>
</evidence>
<proteinExistence type="predicted"/>
<dbReference type="Pfam" id="PF08241">
    <property type="entry name" value="Methyltransf_11"/>
    <property type="match status" value="1"/>
</dbReference>
<name>A0ABV5WZ06_9MICO</name>
<protein>
    <submittedName>
        <fullName evidence="2">Class I SAM-dependent methyltransferase</fullName>
        <ecNumber evidence="2">2.1.1.-</ecNumber>
    </submittedName>
</protein>
<dbReference type="EC" id="2.1.1.-" evidence="2"/>
<dbReference type="GO" id="GO:0032259">
    <property type="term" value="P:methylation"/>
    <property type="evidence" value="ECO:0007669"/>
    <property type="project" value="UniProtKB-KW"/>
</dbReference>